<evidence type="ECO:0008006" key="13">
    <source>
        <dbReference type="Google" id="ProtNLM"/>
    </source>
</evidence>
<keyword evidence="12" id="KW-1185">Reference proteome</keyword>
<keyword evidence="6" id="KW-0969">Cilium</keyword>
<sequence length="247" mass="29386">MMMALCAYRFAGEDLASEKRWKAQQEQCRSWLEQQITERRAADSDKRAAQKAYDEAVLARDKLACELERMEQECQRRINEANLRFNKALVEEQVLQRRLDEAKELEDKQAEIYNHVTGDMLTENPDVANSNLGPGRKIQYLYKGMSTEERENVRREQLRQIVENEAKRQAQARLETEWQEMVIGIDKHCVLQEREIMRKQRELDKKILEQNKQLAKEQTTKQEYMERVVFTNVPTEAYYDQFNTTTR</sequence>
<gene>
    <name evidence="11" type="ORF">B7P43_G00942</name>
</gene>
<evidence type="ECO:0000313" key="12">
    <source>
        <dbReference type="Proteomes" id="UP000235965"/>
    </source>
</evidence>
<dbReference type="EMBL" id="NEVH01025635">
    <property type="protein sequence ID" value="PNF15396.1"/>
    <property type="molecule type" value="Genomic_DNA"/>
</dbReference>
<dbReference type="OrthoDB" id="429119at2759"/>
<evidence type="ECO:0000256" key="6">
    <source>
        <dbReference type="ARBA" id="ARBA00023069"/>
    </source>
</evidence>
<evidence type="ECO:0000256" key="3">
    <source>
        <dbReference type="ARBA" id="ARBA00022490"/>
    </source>
</evidence>
<keyword evidence="5 10" id="KW-0175">Coiled coil</keyword>
<comment type="caution">
    <text evidence="11">The sequence shown here is derived from an EMBL/GenBank/DDBJ whole genome shotgun (WGS) entry which is preliminary data.</text>
</comment>
<feature type="coiled-coil region" evidence="10">
    <location>
        <begin position="53"/>
        <end position="80"/>
    </location>
</feature>
<evidence type="ECO:0000256" key="2">
    <source>
        <dbReference type="ARBA" id="ARBA00006875"/>
    </source>
</evidence>
<evidence type="ECO:0000256" key="4">
    <source>
        <dbReference type="ARBA" id="ARBA00022846"/>
    </source>
</evidence>
<evidence type="ECO:0000256" key="1">
    <source>
        <dbReference type="ARBA" id="ARBA00004611"/>
    </source>
</evidence>
<keyword evidence="3" id="KW-0963">Cytoplasm</keyword>
<protein>
    <recommendedName>
        <fullName evidence="13">RIB43A-like with coiled-coils protein 2</fullName>
    </recommendedName>
</protein>
<name>A0A2J7PGD6_9NEOP</name>
<organism evidence="11 12">
    <name type="scientific">Cryptotermes secundus</name>
    <dbReference type="NCBI Taxonomy" id="105785"/>
    <lineage>
        <taxon>Eukaryota</taxon>
        <taxon>Metazoa</taxon>
        <taxon>Ecdysozoa</taxon>
        <taxon>Arthropoda</taxon>
        <taxon>Hexapoda</taxon>
        <taxon>Insecta</taxon>
        <taxon>Pterygota</taxon>
        <taxon>Neoptera</taxon>
        <taxon>Polyneoptera</taxon>
        <taxon>Dictyoptera</taxon>
        <taxon>Blattodea</taxon>
        <taxon>Blattoidea</taxon>
        <taxon>Termitoidae</taxon>
        <taxon>Kalotermitidae</taxon>
        <taxon>Cryptotermitinae</taxon>
        <taxon>Cryptotermes</taxon>
    </lineage>
</organism>
<keyword evidence="4" id="KW-0282">Flagellum</keyword>
<keyword evidence="8" id="KW-0966">Cell projection</keyword>
<evidence type="ECO:0000256" key="5">
    <source>
        <dbReference type="ARBA" id="ARBA00023054"/>
    </source>
</evidence>
<accession>A0A2J7PGD6</accession>
<evidence type="ECO:0000256" key="10">
    <source>
        <dbReference type="SAM" id="Coils"/>
    </source>
</evidence>
<dbReference type="Pfam" id="PF05914">
    <property type="entry name" value="RIB43A"/>
    <property type="match status" value="1"/>
</dbReference>
<comment type="subunit">
    <text evidence="9">Microtubule inner protein component of sperm flagellar doublet microtubules.</text>
</comment>
<evidence type="ECO:0000313" key="11">
    <source>
        <dbReference type="EMBL" id="PNF15396.1"/>
    </source>
</evidence>
<comment type="similarity">
    <text evidence="2">Belongs to the RIB43A family.</text>
</comment>
<dbReference type="PANTHER" id="PTHR14517">
    <property type="entry name" value="RIB43A-RELATED"/>
    <property type="match status" value="1"/>
</dbReference>
<dbReference type="InterPro" id="IPR008805">
    <property type="entry name" value="RIB43A"/>
</dbReference>
<keyword evidence="7" id="KW-0206">Cytoskeleton</keyword>
<evidence type="ECO:0000256" key="8">
    <source>
        <dbReference type="ARBA" id="ARBA00023273"/>
    </source>
</evidence>
<proteinExistence type="inferred from homology"/>
<evidence type="ECO:0000256" key="7">
    <source>
        <dbReference type="ARBA" id="ARBA00023212"/>
    </source>
</evidence>
<dbReference type="Proteomes" id="UP000235965">
    <property type="component" value="Unassembled WGS sequence"/>
</dbReference>
<dbReference type="PANTHER" id="PTHR14517:SF6">
    <property type="entry name" value="RE41410P"/>
    <property type="match status" value="1"/>
</dbReference>
<reference evidence="11 12" key="1">
    <citation type="submission" date="2017-12" db="EMBL/GenBank/DDBJ databases">
        <title>Hemimetabolous genomes reveal molecular basis of termite eusociality.</title>
        <authorList>
            <person name="Harrison M.C."/>
            <person name="Jongepier E."/>
            <person name="Robertson H.M."/>
            <person name="Arning N."/>
            <person name="Bitard-Feildel T."/>
            <person name="Chao H."/>
            <person name="Childers C.P."/>
            <person name="Dinh H."/>
            <person name="Doddapaneni H."/>
            <person name="Dugan S."/>
            <person name="Gowin J."/>
            <person name="Greiner C."/>
            <person name="Han Y."/>
            <person name="Hu H."/>
            <person name="Hughes D.S.T."/>
            <person name="Huylmans A.-K."/>
            <person name="Kemena C."/>
            <person name="Kremer L.P.M."/>
            <person name="Lee S.L."/>
            <person name="Lopez-Ezquerra A."/>
            <person name="Mallet L."/>
            <person name="Monroy-Kuhn J.M."/>
            <person name="Moser A."/>
            <person name="Murali S.C."/>
            <person name="Muzny D.M."/>
            <person name="Otani S."/>
            <person name="Piulachs M.-D."/>
            <person name="Poelchau M."/>
            <person name="Qu J."/>
            <person name="Schaub F."/>
            <person name="Wada-Katsumata A."/>
            <person name="Worley K.C."/>
            <person name="Xie Q."/>
            <person name="Ylla G."/>
            <person name="Poulsen M."/>
            <person name="Gibbs R.A."/>
            <person name="Schal C."/>
            <person name="Richards S."/>
            <person name="Belles X."/>
            <person name="Korb J."/>
            <person name="Bornberg-Bauer E."/>
        </authorList>
    </citation>
    <scope>NUCLEOTIDE SEQUENCE [LARGE SCALE GENOMIC DNA]</scope>
    <source>
        <tissue evidence="11">Whole body</tissue>
    </source>
</reference>
<feature type="coiled-coil region" evidence="10">
    <location>
        <begin position="155"/>
        <end position="227"/>
    </location>
</feature>
<dbReference type="AlphaFoldDB" id="A0A2J7PGD6"/>
<evidence type="ECO:0000256" key="9">
    <source>
        <dbReference type="ARBA" id="ARBA00046435"/>
    </source>
</evidence>
<comment type="subcellular location">
    <subcellularLocation>
        <location evidence="1">Cytoplasm</location>
        <location evidence="1">Cytoskeleton</location>
        <location evidence="1">Flagellum axoneme</location>
    </subcellularLocation>
</comment>